<dbReference type="AlphaFoldDB" id="A0A1I4G2Z7"/>
<sequence length="195" mass="21689">MGAPKVMATRARKQALTQHAPRMRQRRSIIPSGMNRALSGSRVPDDGRAIVAARKASTRDPSGRRSSIRTSAPCRRVALPPAQPDKTCSSGRRRGSRPGMPSGQRSAQPPTRSHAQRDEMPDRNAHARLPHEDVCRPTFPPPHPFLGAPQRRRRDGVQRWSYLSWCRHQTPFSSRPRGARSSHGYMPQSASSPRA</sequence>
<accession>A0A1I4G2Z7</accession>
<gene>
    <name evidence="2" type="ORF">SAMN05192579_12133</name>
</gene>
<name>A0A1I4G2Z7_9GAMM</name>
<dbReference type="EMBL" id="FOSR01000021">
    <property type="protein sequence ID" value="SFL24475.1"/>
    <property type="molecule type" value="Genomic_DNA"/>
</dbReference>
<proteinExistence type="predicted"/>
<dbReference type="Proteomes" id="UP000198725">
    <property type="component" value="Unassembled WGS sequence"/>
</dbReference>
<keyword evidence="3" id="KW-1185">Reference proteome</keyword>
<reference evidence="3" key="1">
    <citation type="submission" date="2016-10" db="EMBL/GenBank/DDBJ databases">
        <authorList>
            <person name="Varghese N."/>
            <person name="Submissions S."/>
        </authorList>
    </citation>
    <scope>NUCLEOTIDE SEQUENCE [LARGE SCALE GENOMIC DNA]</scope>
    <source>
        <strain evidence="3">MO64</strain>
    </source>
</reference>
<evidence type="ECO:0000313" key="2">
    <source>
        <dbReference type="EMBL" id="SFL24475.1"/>
    </source>
</evidence>
<feature type="compositionally biased region" description="Low complexity" evidence="1">
    <location>
        <begin position="97"/>
        <end position="106"/>
    </location>
</feature>
<evidence type="ECO:0000313" key="3">
    <source>
        <dbReference type="Proteomes" id="UP000198725"/>
    </source>
</evidence>
<feature type="region of interest" description="Disordered" evidence="1">
    <location>
        <begin position="1"/>
        <end position="154"/>
    </location>
</feature>
<evidence type="ECO:0000256" key="1">
    <source>
        <dbReference type="SAM" id="MobiDB-lite"/>
    </source>
</evidence>
<protein>
    <submittedName>
        <fullName evidence="2">Uncharacterized protein</fullName>
    </submittedName>
</protein>
<feature type="region of interest" description="Disordered" evidence="1">
    <location>
        <begin position="169"/>
        <end position="195"/>
    </location>
</feature>
<feature type="compositionally biased region" description="Basic and acidic residues" evidence="1">
    <location>
        <begin position="115"/>
        <end position="135"/>
    </location>
</feature>
<organism evidence="2 3">
    <name type="scientific">Rhodanobacter glycinis</name>
    <dbReference type="NCBI Taxonomy" id="582702"/>
    <lineage>
        <taxon>Bacteria</taxon>
        <taxon>Pseudomonadati</taxon>
        <taxon>Pseudomonadota</taxon>
        <taxon>Gammaproteobacteria</taxon>
        <taxon>Lysobacterales</taxon>
        <taxon>Rhodanobacteraceae</taxon>
        <taxon>Rhodanobacter</taxon>
    </lineage>
</organism>